<dbReference type="Gene3D" id="2.60.40.760">
    <property type="entry name" value="Expansin, cellulose-binding-like domain"/>
    <property type="match status" value="1"/>
</dbReference>
<feature type="domain" description="CBM10" evidence="6">
    <location>
        <begin position="366"/>
        <end position="404"/>
    </location>
</feature>
<name>A0A1Y2CBD2_9FUNG</name>
<dbReference type="STRING" id="1754190.A0A1Y2CBD2"/>
<keyword evidence="1 5" id="KW-0732">Signal</keyword>
<evidence type="ECO:0000313" key="7">
    <source>
        <dbReference type="EMBL" id="ORY44246.1"/>
    </source>
</evidence>
<protein>
    <recommendedName>
        <fullName evidence="6">CBM10 domain-containing protein</fullName>
    </recommendedName>
</protein>
<evidence type="ECO:0000313" key="8">
    <source>
        <dbReference type="Proteomes" id="UP000193920"/>
    </source>
</evidence>
<dbReference type="Gene3D" id="2.40.40.10">
    <property type="entry name" value="RlpA-like domain"/>
    <property type="match status" value="1"/>
</dbReference>
<keyword evidence="2" id="KW-0677">Repeat</keyword>
<evidence type="ECO:0000256" key="1">
    <source>
        <dbReference type="ARBA" id="ARBA00022729"/>
    </source>
</evidence>
<dbReference type="NCBIfam" id="NF041144">
    <property type="entry name" value="expansin_EXLX1"/>
    <property type="match status" value="1"/>
</dbReference>
<proteinExistence type="predicted"/>
<dbReference type="SUPFAM" id="SSF50685">
    <property type="entry name" value="Barwin-like endoglucanases"/>
    <property type="match status" value="1"/>
</dbReference>
<keyword evidence="8" id="KW-1185">Reference proteome</keyword>
<dbReference type="PANTHER" id="PTHR31836">
    <property type="match status" value="1"/>
</dbReference>
<dbReference type="InterPro" id="IPR002883">
    <property type="entry name" value="CBM10/Dockerin_dom"/>
</dbReference>
<accession>A0A1Y2CBD2</accession>
<organism evidence="7 8">
    <name type="scientific">Neocallimastix californiae</name>
    <dbReference type="NCBI Taxonomy" id="1754190"/>
    <lineage>
        <taxon>Eukaryota</taxon>
        <taxon>Fungi</taxon>
        <taxon>Fungi incertae sedis</taxon>
        <taxon>Chytridiomycota</taxon>
        <taxon>Chytridiomycota incertae sedis</taxon>
        <taxon>Neocallimastigomycetes</taxon>
        <taxon>Neocallimastigales</taxon>
        <taxon>Neocallimastigaceae</taxon>
        <taxon>Neocallimastix</taxon>
    </lineage>
</organism>
<dbReference type="SUPFAM" id="SSF49590">
    <property type="entry name" value="PHL pollen allergen"/>
    <property type="match status" value="1"/>
</dbReference>
<feature type="domain" description="CBM10" evidence="6">
    <location>
        <begin position="313"/>
        <end position="353"/>
    </location>
</feature>
<dbReference type="InterPro" id="IPR036908">
    <property type="entry name" value="RlpA-like_sf"/>
</dbReference>
<gene>
    <name evidence="7" type="ORF">LY90DRAFT_458000</name>
</gene>
<evidence type="ECO:0000256" key="2">
    <source>
        <dbReference type="ARBA" id="ARBA00022737"/>
    </source>
</evidence>
<dbReference type="CDD" id="cd22272">
    <property type="entry name" value="DPBB_EXLX1-like"/>
    <property type="match status" value="1"/>
</dbReference>
<evidence type="ECO:0000256" key="4">
    <source>
        <dbReference type="SAM" id="MobiDB-lite"/>
    </source>
</evidence>
<dbReference type="PANTHER" id="PTHR31836:SF21">
    <property type="entry name" value="EXPANSIN-LIKE PROTEIN 7"/>
    <property type="match status" value="1"/>
</dbReference>
<reference evidence="7 8" key="1">
    <citation type="submission" date="2016-08" db="EMBL/GenBank/DDBJ databases">
        <title>A Parts List for Fungal Cellulosomes Revealed by Comparative Genomics.</title>
        <authorList>
            <consortium name="DOE Joint Genome Institute"/>
            <person name="Haitjema C.H."/>
            <person name="Gilmore S.P."/>
            <person name="Henske J.K."/>
            <person name="Solomon K.V."/>
            <person name="De Groot R."/>
            <person name="Kuo A."/>
            <person name="Mondo S.J."/>
            <person name="Salamov A.A."/>
            <person name="Labutti K."/>
            <person name="Zhao Z."/>
            <person name="Chiniquy J."/>
            <person name="Barry K."/>
            <person name="Brewer H.M."/>
            <person name="Purvine S.O."/>
            <person name="Wright A.T."/>
            <person name="Boxma B."/>
            <person name="Van Alen T."/>
            <person name="Hackstein J.H."/>
            <person name="Baker S.E."/>
            <person name="Grigoriev I.V."/>
            <person name="O'Malley M.A."/>
        </authorList>
    </citation>
    <scope>NUCLEOTIDE SEQUENCE [LARGE SCALE GENOMIC DNA]</scope>
    <source>
        <strain evidence="7 8">G1</strain>
    </source>
</reference>
<feature type="compositionally biased region" description="Low complexity" evidence="4">
    <location>
        <begin position="289"/>
        <end position="302"/>
    </location>
</feature>
<dbReference type="InterPro" id="IPR036749">
    <property type="entry name" value="Expansin_CBD_sf"/>
</dbReference>
<dbReference type="InterPro" id="IPR049818">
    <property type="entry name" value="Expansin_EXLX1-like"/>
</dbReference>
<dbReference type="EMBL" id="MCOG01000114">
    <property type="protein sequence ID" value="ORY44246.1"/>
    <property type="molecule type" value="Genomic_DNA"/>
</dbReference>
<feature type="region of interest" description="Disordered" evidence="4">
    <location>
        <begin position="272"/>
        <end position="302"/>
    </location>
</feature>
<dbReference type="SUPFAM" id="SSF64571">
    <property type="entry name" value="Cellulose docking domain, dockering"/>
    <property type="match status" value="2"/>
</dbReference>
<feature type="signal peptide" evidence="5">
    <location>
        <begin position="1"/>
        <end position="18"/>
    </location>
</feature>
<dbReference type="OrthoDB" id="623670at2759"/>
<comment type="caution">
    <text evidence="7">The sequence shown here is derived from an EMBL/GenBank/DDBJ whole genome shotgun (WGS) entry which is preliminary data.</text>
</comment>
<dbReference type="Proteomes" id="UP000193920">
    <property type="component" value="Unassembled WGS sequence"/>
</dbReference>
<sequence>MNFRKLTLINSLIAIVSAGTGSIDAFKNYPGIVEIIEANTKNYSENFKEYFVDGPIYSGDGTAYGDATSGGNCLFPKEEYYADMMYAALNNKQYNLDMGCGLCAVVVSTSNPYKAVRIRVIDQCPECEHGSLDFSDIAFKALSNKTPDRIKITWALIPCDVDIPDWPALLKPDSPLKFQFKTGSTQFWGEVEVYNTRYPVAKVEFLNNGNYESLWRRAYNYWALNSGGFGAGPYTFRVTLADSTVIEAKDVEMVIPSSDEGDEYSTGTQTILHQGTTSSGSNSTGGGSNKKTTTKKATATKTSNKTEAASANQCSKSILSQGYSCCEQGNCDVYYEDGDGAWGVENNDWCGIRTDCSGSINEAVDICPSVYGEMGYECCSSCDVAYSDETGDWGVENDDWCGIRSNC</sequence>
<evidence type="ECO:0000256" key="5">
    <source>
        <dbReference type="SAM" id="SignalP"/>
    </source>
</evidence>
<evidence type="ECO:0000259" key="6">
    <source>
        <dbReference type="PROSITE" id="PS51763"/>
    </source>
</evidence>
<dbReference type="Gene3D" id="3.90.1220.10">
    <property type="entry name" value="Cellulose docking domain, dockering"/>
    <property type="match status" value="2"/>
</dbReference>
<dbReference type="Pfam" id="PF02013">
    <property type="entry name" value="CBM_10"/>
    <property type="match status" value="2"/>
</dbReference>
<dbReference type="GO" id="GO:0016787">
    <property type="term" value="F:hydrolase activity"/>
    <property type="evidence" value="ECO:0007669"/>
    <property type="project" value="UniProtKB-KW"/>
</dbReference>
<keyword evidence="3" id="KW-0378">Hydrolase</keyword>
<dbReference type="PROSITE" id="PS51763">
    <property type="entry name" value="CBM10"/>
    <property type="match status" value="2"/>
</dbReference>
<dbReference type="InterPro" id="IPR009034">
    <property type="entry name" value="Dockerin_dom_fun_sf"/>
</dbReference>
<dbReference type="AlphaFoldDB" id="A0A1Y2CBD2"/>
<evidence type="ECO:0000256" key="3">
    <source>
        <dbReference type="ARBA" id="ARBA00022801"/>
    </source>
</evidence>
<feature type="chain" id="PRO_5012576011" description="CBM10 domain-containing protein" evidence="5">
    <location>
        <begin position="19"/>
        <end position="407"/>
    </location>
</feature>
<dbReference type="InterPro" id="IPR051477">
    <property type="entry name" value="Expansin_CellWall"/>
</dbReference>